<dbReference type="PANTHER" id="PTHR43130:SF3">
    <property type="entry name" value="HTH-TYPE TRANSCRIPTIONAL REGULATOR RV1931C"/>
    <property type="match status" value="1"/>
</dbReference>
<reference evidence="6" key="6">
    <citation type="submission" date="2011-05" db="EMBL/GenBank/DDBJ databases">
        <title>Complete sequence of Collimonas fungivorans Ter331.</title>
        <authorList>
            <person name="Leveau J.H."/>
        </authorList>
    </citation>
    <scope>NUCLEOTIDE SEQUENCE [LARGE SCALE GENOMIC DNA]</scope>
    <source>
        <strain evidence="6">Ter331</strain>
    </source>
</reference>
<dbReference type="InterPro" id="IPR052158">
    <property type="entry name" value="INH-QAR"/>
</dbReference>
<protein>
    <submittedName>
        <fullName evidence="5">Transcriptional regulator, AraC family</fullName>
    </submittedName>
</protein>
<feature type="domain" description="HTH araC/xylS-type" evidence="4">
    <location>
        <begin position="239"/>
        <end position="337"/>
    </location>
</feature>
<evidence type="ECO:0000313" key="5">
    <source>
        <dbReference type="EMBL" id="AEK62912.1"/>
    </source>
</evidence>
<dbReference type="STRING" id="1005048.CFU_3087"/>
<dbReference type="Proteomes" id="UP000008392">
    <property type="component" value="Chromosome"/>
</dbReference>
<gene>
    <name evidence="5" type="ordered locus">CFU_3087</name>
</gene>
<reference evidence="5 6" key="2">
    <citation type="journal article" date="2006" name="J. Microbiol. Methods">
        <title>Genomic flank-sequencing of plasposon insertion sites for rapid identification of functional genes.</title>
        <authorList>
            <person name="Leveau J.H."/>
            <person name="Gerards S."/>
            <person name="Fritsche K."/>
            <person name="Zondag G."/>
            <person name="van Veen J.A."/>
        </authorList>
    </citation>
    <scope>NUCLEOTIDE SEQUENCE [LARGE SCALE GENOMIC DNA]</scope>
    <source>
        <strain evidence="5 6">Ter331</strain>
    </source>
</reference>
<reference evidence="5 6" key="1">
    <citation type="journal article" date="2004" name="Environ. Microbiol.">
        <title>Phylogeny-function analysis of (meta)genomic libraries: screening for expression of ribosomal RNA genes by large-insert library fluorescent in situ hybridization (LIL-FISH).</title>
        <authorList>
            <person name="Leveau J.H."/>
            <person name="Gerards S."/>
            <person name="de Boer W."/>
            <person name="van Veen J.A."/>
        </authorList>
    </citation>
    <scope>NUCLEOTIDE SEQUENCE [LARGE SCALE GENOMIC DNA]</scope>
    <source>
        <strain evidence="5 6">Ter331</strain>
    </source>
</reference>
<dbReference type="CDD" id="cd03136">
    <property type="entry name" value="GATase1_AraC_ArgR_like"/>
    <property type="match status" value="1"/>
</dbReference>
<reference evidence="5 6" key="5">
    <citation type="journal article" date="2011" name="ISME J.">
        <title>Dual transcriptional profiling of a bacterial/fungal confrontation: Collimonas fungivorans versus Aspergillus niger.</title>
        <authorList>
            <person name="Mela F."/>
            <person name="Fritsche K."/>
            <person name="de Boer W."/>
            <person name="van Veen J.A."/>
            <person name="de Graaff L.H."/>
            <person name="van den Berg M."/>
            <person name="Leveau J.H."/>
        </authorList>
    </citation>
    <scope>NUCLEOTIDE SEQUENCE [LARGE SCALE GENOMIC DNA]</scope>
    <source>
        <strain evidence="5 6">Ter331</strain>
    </source>
</reference>
<dbReference type="Pfam" id="PF12833">
    <property type="entry name" value="HTH_18"/>
    <property type="match status" value="1"/>
</dbReference>
<dbReference type="InterPro" id="IPR018060">
    <property type="entry name" value="HTH_AraC"/>
</dbReference>
<dbReference type="EMBL" id="CP002745">
    <property type="protein sequence ID" value="AEK62912.1"/>
    <property type="molecule type" value="Genomic_DNA"/>
</dbReference>
<dbReference type="SMART" id="SM00342">
    <property type="entry name" value="HTH_ARAC"/>
    <property type="match status" value="1"/>
</dbReference>
<evidence type="ECO:0000259" key="4">
    <source>
        <dbReference type="PROSITE" id="PS01124"/>
    </source>
</evidence>
<dbReference type="GO" id="GO:0003700">
    <property type="term" value="F:DNA-binding transcription factor activity"/>
    <property type="evidence" value="ECO:0007669"/>
    <property type="project" value="InterPro"/>
</dbReference>
<dbReference type="eggNOG" id="COG4977">
    <property type="taxonomic scope" value="Bacteria"/>
</dbReference>
<dbReference type="InterPro" id="IPR002818">
    <property type="entry name" value="DJ-1/PfpI"/>
</dbReference>
<keyword evidence="2" id="KW-0238">DNA-binding</keyword>
<dbReference type="Pfam" id="PF01965">
    <property type="entry name" value="DJ-1_PfpI"/>
    <property type="match status" value="1"/>
</dbReference>
<dbReference type="Gene3D" id="3.40.50.880">
    <property type="match status" value="1"/>
</dbReference>
<dbReference type="InterPro" id="IPR018062">
    <property type="entry name" value="HTH_AraC-typ_CS"/>
</dbReference>
<evidence type="ECO:0000256" key="1">
    <source>
        <dbReference type="ARBA" id="ARBA00023015"/>
    </source>
</evidence>
<dbReference type="AlphaFoldDB" id="G0ACN8"/>
<reference evidence="5 6" key="4">
    <citation type="journal article" date="2010" name="Environ. Microbiol.">
        <title>The bacterial genus Collimonas: mycophagy, weathering and other adaptive solutions to life in oligotrophic soil environments.</title>
        <authorList>
            <person name="Leveau J.H."/>
            <person name="Uroz S."/>
            <person name="de Boer W."/>
        </authorList>
    </citation>
    <scope>NUCLEOTIDE SEQUENCE [LARGE SCALE GENOMIC DNA]</scope>
    <source>
        <strain evidence="5 6">Ter331</strain>
    </source>
</reference>
<dbReference type="PROSITE" id="PS01124">
    <property type="entry name" value="HTH_ARAC_FAMILY_2"/>
    <property type="match status" value="1"/>
</dbReference>
<dbReference type="PROSITE" id="PS00041">
    <property type="entry name" value="HTH_ARAC_FAMILY_1"/>
    <property type="match status" value="1"/>
</dbReference>
<keyword evidence="1" id="KW-0805">Transcription regulation</keyword>
<keyword evidence="3" id="KW-0804">Transcription</keyword>
<name>G0ACN8_COLFT</name>
<proteinExistence type="predicted"/>
<dbReference type="HOGENOM" id="CLU_000445_59_0_4"/>
<dbReference type="KEGG" id="cfu:CFU_3087"/>
<sequence length="367" mass="40773">MSSYQAASKPGPQPAPMLPQTAAPAPVVHFGFLTLPNFSMIAFASAIEVLRMANYISRQTLYRWSVISVDGAPALASNGLPITPTLTLEQAGTPDILFVCGGVKIHEAVNEKLNAMLTQLARRNVKLGGICTGSYALVKAGLMNGYQCAIHWENISALREEFPRVLFTEGLFAVDRDRLTCSGGTAPIDLMLNLTANRYGKTLAAEISEQFILERIRDGAYQQHIPIAARLGFSRKELIEVARLMETHIEETLSFEEIARLVGLSQRQLQRMFKYYLDVTPTHYYLQLRLRRARELLLQTTMSIMSVTVACGFQSSCHFSKAYRNQFGRSPSSERHLRHPYLSAVDELPSLPGLPLAVDELLDAGRQ</sequence>
<evidence type="ECO:0000256" key="3">
    <source>
        <dbReference type="ARBA" id="ARBA00023163"/>
    </source>
</evidence>
<evidence type="ECO:0000313" key="6">
    <source>
        <dbReference type="Proteomes" id="UP000008392"/>
    </source>
</evidence>
<reference evidence="5 6" key="3">
    <citation type="journal article" date="2008" name="FEMS Microbiol. Ecol.">
        <title>Identification and characterization of genes underlying chitinolysis in Collimonas fungivorans Ter331.</title>
        <authorList>
            <person name="Fritsche K."/>
            <person name="de Boer W."/>
            <person name="Gerards S."/>
            <person name="van den Berg M."/>
            <person name="van Veen J.A."/>
            <person name="Leveau J.H."/>
        </authorList>
    </citation>
    <scope>NUCLEOTIDE SEQUENCE [LARGE SCALE GENOMIC DNA]</scope>
    <source>
        <strain evidence="5 6">Ter331</strain>
    </source>
</reference>
<dbReference type="InterPro" id="IPR009057">
    <property type="entry name" value="Homeodomain-like_sf"/>
</dbReference>
<dbReference type="SUPFAM" id="SSF52317">
    <property type="entry name" value="Class I glutamine amidotransferase-like"/>
    <property type="match status" value="1"/>
</dbReference>
<keyword evidence="6" id="KW-1185">Reference proteome</keyword>
<organism evidence="5 6">
    <name type="scientific">Collimonas fungivorans (strain Ter331)</name>
    <dbReference type="NCBI Taxonomy" id="1005048"/>
    <lineage>
        <taxon>Bacteria</taxon>
        <taxon>Pseudomonadati</taxon>
        <taxon>Pseudomonadota</taxon>
        <taxon>Betaproteobacteria</taxon>
        <taxon>Burkholderiales</taxon>
        <taxon>Oxalobacteraceae</taxon>
        <taxon>Collimonas</taxon>
    </lineage>
</organism>
<dbReference type="Gene3D" id="1.10.10.60">
    <property type="entry name" value="Homeodomain-like"/>
    <property type="match status" value="2"/>
</dbReference>
<dbReference type="SUPFAM" id="SSF46689">
    <property type="entry name" value="Homeodomain-like"/>
    <property type="match status" value="2"/>
</dbReference>
<accession>G0ACN8</accession>
<dbReference type="PANTHER" id="PTHR43130">
    <property type="entry name" value="ARAC-FAMILY TRANSCRIPTIONAL REGULATOR"/>
    <property type="match status" value="1"/>
</dbReference>
<dbReference type="GO" id="GO:0043565">
    <property type="term" value="F:sequence-specific DNA binding"/>
    <property type="evidence" value="ECO:0007669"/>
    <property type="project" value="InterPro"/>
</dbReference>
<evidence type="ECO:0000256" key="2">
    <source>
        <dbReference type="ARBA" id="ARBA00023125"/>
    </source>
</evidence>
<dbReference type="InterPro" id="IPR029062">
    <property type="entry name" value="Class_I_gatase-like"/>
</dbReference>